<evidence type="ECO:0000256" key="2">
    <source>
        <dbReference type="ARBA" id="ARBA00009771"/>
    </source>
</evidence>
<feature type="binding site" evidence="7">
    <location>
        <position position="257"/>
    </location>
    <ligand>
        <name>ATP</name>
        <dbReference type="ChEBI" id="CHEBI:30616"/>
    </ligand>
</feature>
<comment type="function">
    <text evidence="7">ATPase subunit of a proteasome-like degradation complex; this subunit has chaperone activity. The binding of ATP and its subsequent hydrolysis by HslU are essential for unfolding of protein substrates subsequently hydrolyzed by HslV. HslU recognizes the N-terminal part of its protein substrates and unfolds these before they are guided to HslV for hydrolysis.</text>
</comment>
<dbReference type="Proteomes" id="UP000198729">
    <property type="component" value="Unassembled WGS sequence"/>
</dbReference>
<dbReference type="InterPro" id="IPR019489">
    <property type="entry name" value="Clp_ATPase_C"/>
</dbReference>
<sequence>MTQMTPQEIVHELNKHIIGQEAAKRAVAIALRNRWRRQQVDEPLRQEITPKNILMIGPTGVGKTEIARRLAKLADAPFIKIEATKFTEVGYVGRDVDSIIRDLVESAIKQARELEIKRNRPLAEDRAEERILDILLPAARDTGSAQSEQYEEHSATRQKFRKKLREGDLDDKDIEIEVAMPQASMEIFAPPGMEELTSQIQGMFQNMGASKRKTRRLPIREARKLLTEEEASRLINDEELKLRATQNVEQNGIVFLDEIDKITSRSEVSGSDVSRQGVQRDLLPLVEGTTVTTKYGMIRTDHILFIASGAFHIAKPSDLIPELQGRFPIRVELSSLSAGDFEQILTNTDACLIRQYQALLKTEGVELKFTDTAIRRLAEIASTVNEKTENIGARRLHTVLEKLLEEISFNATRYENTTLTIDAVLVDERLGELSRSEDLARYVL</sequence>
<reference evidence="11 12" key="1">
    <citation type="submission" date="2016-10" db="EMBL/GenBank/DDBJ databases">
        <authorList>
            <person name="de Groot N.N."/>
        </authorList>
    </citation>
    <scope>NUCLEOTIDE SEQUENCE [LARGE SCALE GENOMIC DNA]</scope>
    <source>
        <strain evidence="11">1</strain>
    </source>
</reference>
<evidence type="ECO:0000256" key="8">
    <source>
        <dbReference type="SAM" id="MobiDB-lite"/>
    </source>
</evidence>
<dbReference type="GO" id="GO:0009376">
    <property type="term" value="C:HslUV protease complex"/>
    <property type="evidence" value="ECO:0007669"/>
    <property type="project" value="UniProtKB-UniRule"/>
</dbReference>
<dbReference type="GO" id="GO:0043335">
    <property type="term" value="P:protein unfolding"/>
    <property type="evidence" value="ECO:0007669"/>
    <property type="project" value="UniProtKB-UniRule"/>
</dbReference>
<evidence type="ECO:0000256" key="7">
    <source>
        <dbReference type="HAMAP-Rule" id="MF_00249"/>
    </source>
</evidence>
<dbReference type="AlphaFoldDB" id="A0A1G5SFI8"/>
<keyword evidence="11" id="KW-0378">Hydrolase</keyword>
<dbReference type="Pfam" id="PF00004">
    <property type="entry name" value="AAA"/>
    <property type="match status" value="1"/>
</dbReference>
<dbReference type="Gene3D" id="1.10.8.10">
    <property type="entry name" value="DNA helicase RuvA subunit, C-terminal domain"/>
    <property type="match status" value="1"/>
</dbReference>
<organism evidence="11 12">
    <name type="scientific">Nitrosomonas mobilis</name>
    <dbReference type="NCBI Taxonomy" id="51642"/>
    <lineage>
        <taxon>Bacteria</taxon>
        <taxon>Pseudomonadati</taxon>
        <taxon>Pseudomonadota</taxon>
        <taxon>Betaproteobacteria</taxon>
        <taxon>Nitrosomonadales</taxon>
        <taxon>Nitrosomonadaceae</taxon>
        <taxon>Nitrosomonas</taxon>
    </lineage>
</organism>
<name>A0A1G5SFI8_9PROT</name>
<dbReference type="InterPro" id="IPR050052">
    <property type="entry name" value="ATP-dep_Clp_protease_ClpX"/>
</dbReference>
<feature type="binding site" evidence="7">
    <location>
        <position position="322"/>
    </location>
    <ligand>
        <name>ATP</name>
        <dbReference type="ChEBI" id="CHEBI:30616"/>
    </ligand>
</feature>
<dbReference type="HAMAP" id="MF_00249">
    <property type="entry name" value="HslU"/>
    <property type="match status" value="1"/>
</dbReference>
<dbReference type="SMART" id="SM01086">
    <property type="entry name" value="ClpB_D2-small"/>
    <property type="match status" value="1"/>
</dbReference>
<keyword evidence="4 7" id="KW-0547">Nucleotide-binding</keyword>
<dbReference type="GO" id="GO:0005524">
    <property type="term" value="F:ATP binding"/>
    <property type="evidence" value="ECO:0007669"/>
    <property type="project" value="UniProtKB-UniRule"/>
</dbReference>
<dbReference type="SMART" id="SM00382">
    <property type="entry name" value="AAA"/>
    <property type="match status" value="1"/>
</dbReference>
<proteinExistence type="inferred from homology"/>
<feature type="domain" description="AAA+ ATPase" evidence="9">
    <location>
        <begin position="49"/>
        <end position="333"/>
    </location>
</feature>
<dbReference type="PANTHER" id="PTHR48102">
    <property type="entry name" value="ATP-DEPENDENT CLP PROTEASE ATP-BINDING SUBUNIT CLPX-LIKE, MITOCHONDRIAL-RELATED"/>
    <property type="match status" value="1"/>
</dbReference>
<evidence type="ECO:0000256" key="3">
    <source>
        <dbReference type="ARBA" id="ARBA00022490"/>
    </source>
</evidence>
<accession>A0A1G5SFI8</accession>
<keyword evidence="11" id="KW-0645">Protease</keyword>
<evidence type="ECO:0000256" key="5">
    <source>
        <dbReference type="ARBA" id="ARBA00022840"/>
    </source>
</evidence>
<dbReference type="InterPro" id="IPR027417">
    <property type="entry name" value="P-loop_NTPase"/>
</dbReference>
<comment type="subunit">
    <text evidence="7">A double ring-shaped homohexamer of HslV is capped on each side by a ring-shaped HslU homohexamer. The assembly of the HslU/HslV complex is dependent on binding of ATP.</text>
</comment>
<protein>
    <recommendedName>
        <fullName evidence="7">ATP-dependent protease ATPase subunit HslU</fullName>
    </recommendedName>
    <alternativeName>
        <fullName evidence="7">Unfoldase HslU</fullName>
    </alternativeName>
</protein>
<feature type="binding site" evidence="7">
    <location>
        <position position="394"/>
    </location>
    <ligand>
        <name>ATP</name>
        <dbReference type="ChEBI" id="CHEBI:30616"/>
    </ligand>
</feature>
<dbReference type="OrthoDB" id="9804062at2"/>
<keyword evidence="5 7" id="KW-0067">ATP-binding</keyword>
<dbReference type="InterPro" id="IPR003593">
    <property type="entry name" value="AAA+_ATPase"/>
</dbReference>
<dbReference type="RefSeq" id="WP_090286667.1">
    <property type="nucleotide sequence ID" value="NZ_FMWO01000055.1"/>
</dbReference>
<evidence type="ECO:0000313" key="12">
    <source>
        <dbReference type="Proteomes" id="UP000198729"/>
    </source>
</evidence>
<evidence type="ECO:0000313" key="11">
    <source>
        <dbReference type="EMBL" id="SCZ85954.1"/>
    </source>
</evidence>
<feature type="binding site" evidence="7">
    <location>
        <position position="18"/>
    </location>
    <ligand>
        <name>ATP</name>
        <dbReference type="ChEBI" id="CHEBI:30616"/>
    </ligand>
</feature>
<evidence type="ECO:0000259" key="10">
    <source>
        <dbReference type="SMART" id="SM01086"/>
    </source>
</evidence>
<dbReference type="PANTHER" id="PTHR48102:SF3">
    <property type="entry name" value="ATP-DEPENDENT PROTEASE ATPASE SUBUNIT HSLU"/>
    <property type="match status" value="1"/>
</dbReference>
<dbReference type="NCBIfam" id="NF003544">
    <property type="entry name" value="PRK05201.1"/>
    <property type="match status" value="1"/>
</dbReference>
<dbReference type="InterPro" id="IPR004491">
    <property type="entry name" value="HslU"/>
</dbReference>
<evidence type="ECO:0000259" key="9">
    <source>
        <dbReference type="SMART" id="SM00382"/>
    </source>
</evidence>
<feature type="binding site" evidence="7">
    <location>
        <begin position="60"/>
        <end position="65"/>
    </location>
    <ligand>
        <name>ATP</name>
        <dbReference type="ChEBI" id="CHEBI:30616"/>
    </ligand>
</feature>
<comment type="subcellular location">
    <subcellularLocation>
        <location evidence="1 7">Cytoplasm</location>
    </subcellularLocation>
</comment>
<dbReference type="InterPro" id="IPR003959">
    <property type="entry name" value="ATPase_AAA_core"/>
</dbReference>
<dbReference type="STRING" id="51642.NSMM_470023"/>
<dbReference type="Gene3D" id="3.40.50.300">
    <property type="entry name" value="P-loop containing nucleotide triphosphate hydrolases"/>
    <property type="match status" value="2"/>
</dbReference>
<dbReference type="FunFam" id="3.40.50.300:FF:000213">
    <property type="entry name" value="ATP-dependent protease ATPase subunit HslU"/>
    <property type="match status" value="1"/>
</dbReference>
<comment type="similarity">
    <text evidence="2 7">Belongs to the ClpX chaperone family. HslU subfamily.</text>
</comment>
<keyword evidence="6 7" id="KW-0143">Chaperone</keyword>
<keyword evidence="3 7" id="KW-0963">Cytoplasm</keyword>
<dbReference type="GO" id="GO:0036402">
    <property type="term" value="F:proteasome-activating activity"/>
    <property type="evidence" value="ECO:0007669"/>
    <property type="project" value="UniProtKB-UniRule"/>
</dbReference>
<feature type="region of interest" description="Disordered" evidence="8">
    <location>
        <begin position="142"/>
        <end position="161"/>
    </location>
</feature>
<dbReference type="SUPFAM" id="SSF52540">
    <property type="entry name" value="P-loop containing nucleoside triphosphate hydrolases"/>
    <property type="match status" value="1"/>
</dbReference>
<dbReference type="Pfam" id="PF07724">
    <property type="entry name" value="AAA_2"/>
    <property type="match status" value="1"/>
</dbReference>
<evidence type="ECO:0000256" key="6">
    <source>
        <dbReference type="ARBA" id="ARBA00023186"/>
    </source>
</evidence>
<dbReference type="NCBIfam" id="TIGR00390">
    <property type="entry name" value="hslU"/>
    <property type="match status" value="1"/>
</dbReference>
<dbReference type="GO" id="GO:0008233">
    <property type="term" value="F:peptidase activity"/>
    <property type="evidence" value="ECO:0007669"/>
    <property type="project" value="UniProtKB-KW"/>
</dbReference>
<dbReference type="Gene3D" id="1.10.8.60">
    <property type="match status" value="1"/>
</dbReference>
<keyword evidence="12" id="KW-1185">Reference proteome</keyword>
<gene>
    <name evidence="7 11" type="primary">hslU</name>
    <name evidence="11" type="ORF">NSMM_470023</name>
</gene>
<dbReference type="GO" id="GO:0016887">
    <property type="term" value="F:ATP hydrolysis activity"/>
    <property type="evidence" value="ECO:0007669"/>
    <property type="project" value="InterPro"/>
</dbReference>
<evidence type="ECO:0000256" key="4">
    <source>
        <dbReference type="ARBA" id="ARBA00022741"/>
    </source>
</evidence>
<evidence type="ECO:0000256" key="1">
    <source>
        <dbReference type="ARBA" id="ARBA00004496"/>
    </source>
</evidence>
<dbReference type="CDD" id="cd19498">
    <property type="entry name" value="RecA-like_HslU"/>
    <property type="match status" value="1"/>
</dbReference>
<dbReference type="EMBL" id="FMWO01000055">
    <property type="protein sequence ID" value="SCZ85954.1"/>
    <property type="molecule type" value="Genomic_DNA"/>
</dbReference>
<feature type="domain" description="Clp ATPase C-terminal" evidence="10">
    <location>
        <begin position="336"/>
        <end position="432"/>
    </location>
</feature>
<dbReference type="FunFam" id="3.40.50.300:FF:000220">
    <property type="entry name" value="ATP-dependent protease ATPase subunit HslU"/>
    <property type="match status" value="1"/>
</dbReference>
<dbReference type="FunFam" id="1.10.8.10:FF:000028">
    <property type="entry name" value="ATP-dependent protease ATPase subunit HslU"/>
    <property type="match status" value="1"/>
</dbReference>